<keyword evidence="2" id="KW-1185">Reference proteome</keyword>
<protein>
    <submittedName>
        <fullName evidence="1">Uncharacterized protein</fullName>
    </submittedName>
</protein>
<name>A0A7G1KS23_9NOCA</name>
<reference evidence="1 2" key="1">
    <citation type="submission" date="2020-08" db="EMBL/GenBank/DDBJ databases">
        <title>Genome Sequencing of Nocardia wallacei strain FMUON74 and assembly.</title>
        <authorList>
            <person name="Toyokawa M."/>
            <person name="Uesaka K."/>
        </authorList>
    </citation>
    <scope>NUCLEOTIDE SEQUENCE [LARGE SCALE GENOMIC DNA]</scope>
    <source>
        <strain evidence="1 2">FMUON74</strain>
    </source>
</reference>
<accession>A0A7G1KS23</accession>
<sequence>MSVAHHDRLRLDHTDFATVRPLIRTGLYSTAATGPDVVRRVVAPGLIQRVVVDRDGTVVPVTFDMLRSWPIGEFELFTLAEHNVRAAGGVRIRHGDFDVPLAAGLPPMAILSGPAYLTAHARWLGDHPVTGPHGAVLILPSEQHIYAYPIIGPELAASATVLAQLARVCHAEDPHPLSPWVYWWRDGTLDLAATTIHRNDETELKPTDRFRHFATLLSEE</sequence>
<dbReference type="RefSeq" id="WP_187684851.1">
    <property type="nucleotide sequence ID" value="NZ_AP023396.1"/>
</dbReference>
<dbReference type="GeneID" id="80350241"/>
<proteinExistence type="predicted"/>
<evidence type="ECO:0000313" key="1">
    <source>
        <dbReference type="EMBL" id="BCK58045.1"/>
    </source>
</evidence>
<evidence type="ECO:0000313" key="2">
    <source>
        <dbReference type="Proteomes" id="UP000516173"/>
    </source>
</evidence>
<organism evidence="1 2">
    <name type="scientific">Nocardia wallacei</name>
    <dbReference type="NCBI Taxonomy" id="480035"/>
    <lineage>
        <taxon>Bacteria</taxon>
        <taxon>Bacillati</taxon>
        <taxon>Actinomycetota</taxon>
        <taxon>Actinomycetes</taxon>
        <taxon>Mycobacteriales</taxon>
        <taxon>Nocardiaceae</taxon>
        <taxon>Nocardia</taxon>
    </lineage>
</organism>
<dbReference type="KEGG" id="nwl:NWFMUON74_58170"/>
<dbReference type="EMBL" id="AP023396">
    <property type="protein sequence ID" value="BCK58045.1"/>
    <property type="molecule type" value="Genomic_DNA"/>
</dbReference>
<dbReference type="AlphaFoldDB" id="A0A7G1KS23"/>
<dbReference type="Proteomes" id="UP000516173">
    <property type="component" value="Chromosome"/>
</dbReference>
<gene>
    <name evidence="1" type="ORF">NWFMUON74_58170</name>
</gene>